<keyword evidence="2" id="KW-1185">Reference proteome</keyword>
<evidence type="ECO:0000313" key="2">
    <source>
        <dbReference type="Proteomes" id="UP000252254"/>
    </source>
</evidence>
<name>A0A366EAQ6_9BACI</name>
<proteinExistence type="predicted"/>
<evidence type="ECO:0000313" key="1">
    <source>
        <dbReference type="EMBL" id="RBO99510.1"/>
    </source>
</evidence>
<gene>
    <name evidence="1" type="ORF">DES48_104186</name>
</gene>
<dbReference type="AlphaFoldDB" id="A0A366EAQ6"/>
<sequence>MVNQQRDYLIDKDKYGNDFFGNEVFCGDEIYIYEEEFWLVDSLSGNEKTLLDLINAKKIRATNTNL</sequence>
<dbReference type="EMBL" id="QNRI01000004">
    <property type="protein sequence ID" value="RBO99510.1"/>
    <property type="molecule type" value="Genomic_DNA"/>
</dbReference>
<reference evidence="1 2" key="1">
    <citation type="submission" date="2018-06" db="EMBL/GenBank/DDBJ databases">
        <title>Genomic Encyclopedia of Type Strains, Phase IV (KMG-IV): sequencing the most valuable type-strain genomes for metagenomic binning, comparative biology and taxonomic classification.</title>
        <authorList>
            <person name="Goeker M."/>
        </authorList>
    </citation>
    <scope>NUCLEOTIDE SEQUENCE [LARGE SCALE GENOMIC DNA]</scope>
    <source>
        <strain evidence="1 2">DSM 15140</strain>
    </source>
</reference>
<comment type="caution">
    <text evidence="1">The sequence shown here is derived from an EMBL/GenBank/DDBJ whole genome shotgun (WGS) entry which is preliminary data.</text>
</comment>
<organism evidence="1 2">
    <name type="scientific">Paraliobacillus ryukyuensis</name>
    <dbReference type="NCBI Taxonomy" id="200904"/>
    <lineage>
        <taxon>Bacteria</taxon>
        <taxon>Bacillati</taxon>
        <taxon>Bacillota</taxon>
        <taxon>Bacilli</taxon>
        <taxon>Bacillales</taxon>
        <taxon>Bacillaceae</taxon>
        <taxon>Paraliobacillus</taxon>
    </lineage>
</organism>
<evidence type="ECO:0008006" key="3">
    <source>
        <dbReference type="Google" id="ProtNLM"/>
    </source>
</evidence>
<protein>
    <recommendedName>
        <fullName evidence="3">YopX protein domain-containing protein</fullName>
    </recommendedName>
</protein>
<accession>A0A366EAQ6</accession>
<dbReference type="OrthoDB" id="2454838at2"/>
<dbReference type="RefSeq" id="WP_113868447.1">
    <property type="nucleotide sequence ID" value="NZ_BAABQN010000003.1"/>
</dbReference>
<dbReference type="Proteomes" id="UP000252254">
    <property type="component" value="Unassembled WGS sequence"/>
</dbReference>